<dbReference type="Proteomes" id="UP000028511">
    <property type="component" value="Unassembled WGS sequence"/>
</dbReference>
<dbReference type="EMBL" id="CBSW010000236">
    <property type="protein sequence ID" value="CDG98545.1"/>
    <property type="molecule type" value="Genomic_DNA"/>
</dbReference>
<gene>
    <name evidence="1" type="ORF">XBP1_330053</name>
</gene>
<dbReference type="HOGENOM" id="CLU_2921744_0_0_6"/>
<comment type="caution">
    <text evidence="1">The sequence shown here is derived from an EMBL/GenBank/DDBJ whole genome shotgun (WGS) entry which is preliminary data.</text>
</comment>
<organism evidence="1 2">
    <name type="scientific">Xenorhabdus bovienii str. puntauvense</name>
    <dbReference type="NCBI Taxonomy" id="1398201"/>
    <lineage>
        <taxon>Bacteria</taxon>
        <taxon>Pseudomonadati</taxon>
        <taxon>Pseudomonadota</taxon>
        <taxon>Gammaproteobacteria</taxon>
        <taxon>Enterobacterales</taxon>
        <taxon>Morganellaceae</taxon>
        <taxon>Xenorhabdus</taxon>
    </lineage>
</organism>
<sequence>MIQGRNELILGVKDKTYYQKLDGFHVLDKPLPAKKICTLLKRRIPFVQTLIRLKDGEKLLK</sequence>
<proteinExistence type="predicted"/>
<reference evidence="1" key="1">
    <citation type="submission" date="2013-07" db="EMBL/GenBank/DDBJ databases">
        <title>Sub-species coevolution in mutualistic symbiosis.</title>
        <authorList>
            <person name="Murfin K."/>
            <person name="Klassen J."/>
            <person name="Lee M."/>
            <person name="Forst S."/>
            <person name="Stock P."/>
            <person name="Goodrich-Blair H."/>
        </authorList>
    </citation>
    <scope>NUCLEOTIDE SEQUENCE [LARGE SCALE GENOMIC DNA]</scope>
    <source>
        <strain evidence="1">Puntauvense</strain>
    </source>
</reference>
<protein>
    <submittedName>
        <fullName evidence="1">Uncharacterized protein</fullName>
    </submittedName>
</protein>
<accession>A0A077NKX1</accession>
<dbReference type="AlphaFoldDB" id="A0A077NKX1"/>
<evidence type="ECO:0000313" key="1">
    <source>
        <dbReference type="EMBL" id="CDG98545.1"/>
    </source>
</evidence>
<evidence type="ECO:0000313" key="2">
    <source>
        <dbReference type="Proteomes" id="UP000028511"/>
    </source>
</evidence>
<name>A0A077NKX1_XENBV</name>